<sequence length="1141" mass="130616">MENNISSISKQNDYYNATKTDLSLLLECLKYQMKCPDSQKQALLTVYSICQQREKNVDFFREMGGVVFVYNLSKSSCHSEVRETALFTLGMLAEINVYCKQALCKRETFSDLAECLEQQECPLTQRRVAVYLLSVLVASNRSGQMFAQTSGCLDILLNLFGNSFPVSDEVTVKPANFTQQFQLWTSLSSALCSCVNNPQNEENQRICVSAFPFVKSWLQQLSDPCKEMVQPICSFIAMTVANNYCAQESFSTVGGLKTLTLTLIRLASDATHSPSACQLSVIMTKTLSACITDNPALASGLAGYGLVGQLHSLLSSPLLDPQDRLVVILTLGHCTDASEVHQSQLLQCGGLSLIITLLTDSTSPELRKAAAFILHTCKQAAGCLRGDFQGEMQSQNGDMEAYWRSARHMLHRINQLERQQAQGAEENTPKAPNQPLPSTLPLPQSYPQHHTSSPCWDGTEGDPSCEDRGEVCRGATHRRGGDRSHGRQGEKKGEELGMSCKRTPARTVSVGGGRQERARHGERETTVLPILTRRGRHGDERDQRGREENNATIRGQDLMEPVRRQIFQAREERQEDRSRERDGEDRQHTHSDIKEDRQHTHPESREDRQCTHPDSREDRQSTYRDSREDRQRTHPDSRKDRQLTHTDSKEDRQCTYTDSREDRQRTHPDSRKDRQHTHTDSREDRRCTYTDSREDRQRRYTDSRGDRQRTYTNSREDRQHTYPDSREDRQPTHTDSREDRQYTHTDSRVDRQHTHTDSREDRQHTHTDSRVDRQHTHPDSRDDRQNTHTDSREDRQHTHTDSRVDRQHTHTDSRLDRQHTHPYSREDRQHTHIYGLSHGAVYRHIQTDQEQHCHLGVKRGNKVHLYTDTLQDKGRNTGSHTHVHTQTVMCGIQLPGVRQQPPTSPGCSQGKERPHTLSAVEHARSLGLSGCLGKAPESRPPEKHCQDPAHSQVFKRPAQASGHTRMSRRKKHLDDEDALSVCSELLDIEISMMLETPATGNNPTYRCSGCVLRFEEVTSRSFAPLQRSCLSSCDLHLMLQQATHRYTQHLRDQRNSQHKHTTGRRETQRQTHSPVLREAESQSQIQRRWDHCRDVSLTPLKKRVKCPSITLTPVRGRGLKHFSPVTSRGQGREERKEELQL</sequence>
<evidence type="ECO:0000313" key="3">
    <source>
        <dbReference type="Proteomes" id="UP001557470"/>
    </source>
</evidence>
<feature type="region of interest" description="Disordered" evidence="1">
    <location>
        <begin position="1049"/>
        <end position="1081"/>
    </location>
</feature>
<name>A0ABD0WEJ9_UMBPY</name>
<dbReference type="Proteomes" id="UP001557470">
    <property type="component" value="Unassembled WGS sequence"/>
</dbReference>
<feature type="compositionally biased region" description="Basic and acidic residues" evidence="1">
    <location>
        <begin position="514"/>
        <end position="525"/>
    </location>
</feature>
<evidence type="ECO:0000256" key="1">
    <source>
        <dbReference type="SAM" id="MobiDB-lite"/>
    </source>
</evidence>
<dbReference type="PANTHER" id="PTHR14014">
    <property type="entry name" value="TELOMERE REPEATS-BINDING BOUQUET FORMATION PROTEIN 1"/>
    <property type="match status" value="1"/>
</dbReference>
<feature type="compositionally biased region" description="Basic and acidic residues" evidence="1">
    <location>
        <begin position="1063"/>
        <end position="1080"/>
    </location>
</feature>
<feature type="compositionally biased region" description="Basic and acidic residues" evidence="1">
    <location>
        <begin position="1130"/>
        <end position="1141"/>
    </location>
</feature>
<dbReference type="AlphaFoldDB" id="A0ABD0WEJ9"/>
<feature type="compositionally biased region" description="Basic and acidic residues" evidence="1">
    <location>
        <begin position="569"/>
        <end position="829"/>
    </location>
</feature>
<keyword evidence="3" id="KW-1185">Reference proteome</keyword>
<dbReference type="Gene3D" id="1.25.10.10">
    <property type="entry name" value="Leucine-rich Repeat Variant"/>
    <property type="match status" value="2"/>
</dbReference>
<proteinExistence type="predicted"/>
<feature type="region of interest" description="Disordered" evidence="1">
    <location>
        <begin position="1115"/>
        <end position="1141"/>
    </location>
</feature>
<accession>A0ABD0WEJ9</accession>
<feature type="compositionally biased region" description="Basic and acidic residues" evidence="1">
    <location>
        <begin position="537"/>
        <end position="549"/>
    </location>
</feature>
<dbReference type="PANTHER" id="PTHR14014:SF0">
    <property type="entry name" value="TELOMERE REPEATS-BINDING BOUQUET FORMATION PROTEIN 1"/>
    <property type="match status" value="1"/>
</dbReference>
<evidence type="ECO:0000313" key="2">
    <source>
        <dbReference type="EMBL" id="KAL0968313.1"/>
    </source>
</evidence>
<feature type="region of interest" description="Disordered" evidence="1">
    <location>
        <begin position="935"/>
        <end position="972"/>
    </location>
</feature>
<gene>
    <name evidence="2" type="ORF">UPYG_G00265190</name>
</gene>
<evidence type="ECO:0008006" key="4">
    <source>
        <dbReference type="Google" id="ProtNLM"/>
    </source>
</evidence>
<feature type="compositionally biased region" description="Basic and acidic residues" evidence="1">
    <location>
        <begin position="479"/>
        <end position="495"/>
    </location>
</feature>
<dbReference type="EMBL" id="JAGEUA010000008">
    <property type="protein sequence ID" value="KAL0968313.1"/>
    <property type="molecule type" value="Genomic_DNA"/>
</dbReference>
<comment type="caution">
    <text evidence="2">The sequence shown here is derived from an EMBL/GenBank/DDBJ whole genome shotgun (WGS) entry which is preliminary data.</text>
</comment>
<dbReference type="SUPFAM" id="SSF48371">
    <property type="entry name" value="ARM repeat"/>
    <property type="match status" value="1"/>
</dbReference>
<dbReference type="InterPro" id="IPR011989">
    <property type="entry name" value="ARM-like"/>
</dbReference>
<dbReference type="InterPro" id="IPR042359">
    <property type="entry name" value="TERB1"/>
</dbReference>
<feature type="compositionally biased region" description="Basic and acidic residues" evidence="1">
    <location>
        <begin position="936"/>
        <end position="947"/>
    </location>
</feature>
<organism evidence="2 3">
    <name type="scientific">Umbra pygmaea</name>
    <name type="common">Eastern mudminnow</name>
    <dbReference type="NCBI Taxonomy" id="75934"/>
    <lineage>
        <taxon>Eukaryota</taxon>
        <taxon>Metazoa</taxon>
        <taxon>Chordata</taxon>
        <taxon>Craniata</taxon>
        <taxon>Vertebrata</taxon>
        <taxon>Euteleostomi</taxon>
        <taxon>Actinopterygii</taxon>
        <taxon>Neopterygii</taxon>
        <taxon>Teleostei</taxon>
        <taxon>Protacanthopterygii</taxon>
        <taxon>Esociformes</taxon>
        <taxon>Umbridae</taxon>
        <taxon>Umbra</taxon>
    </lineage>
</organism>
<protein>
    <recommendedName>
        <fullName evidence="4">Telomere repeats-binding bouquet formation protein 1-like</fullName>
    </recommendedName>
</protein>
<feature type="region of interest" description="Disordered" evidence="1">
    <location>
        <begin position="418"/>
        <end position="829"/>
    </location>
</feature>
<dbReference type="InterPro" id="IPR016024">
    <property type="entry name" value="ARM-type_fold"/>
</dbReference>
<reference evidence="2 3" key="1">
    <citation type="submission" date="2024-06" db="EMBL/GenBank/DDBJ databases">
        <authorList>
            <person name="Pan Q."/>
            <person name="Wen M."/>
            <person name="Jouanno E."/>
            <person name="Zahm M."/>
            <person name="Klopp C."/>
            <person name="Cabau C."/>
            <person name="Louis A."/>
            <person name="Berthelot C."/>
            <person name="Parey E."/>
            <person name="Roest Crollius H."/>
            <person name="Montfort J."/>
            <person name="Robinson-Rechavi M."/>
            <person name="Bouchez O."/>
            <person name="Lampietro C."/>
            <person name="Lopez Roques C."/>
            <person name="Donnadieu C."/>
            <person name="Postlethwait J."/>
            <person name="Bobe J."/>
            <person name="Verreycken H."/>
            <person name="Guiguen Y."/>
        </authorList>
    </citation>
    <scope>NUCLEOTIDE SEQUENCE [LARGE SCALE GENOMIC DNA]</scope>
    <source>
        <strain evidence="2">Up_M1</strain>
        <tissue evidence="2">Testis</tissue>
    </source>
</reference>